<keyword evidence="2" id="KW-1185">Reference proteome</keyword>
<evidence type="ECO:0000313" key="2">
    <source>
        <dbReference type="Proteomes" id="UP000801492"/>
    </source>
</evidence>
<organism evidence="1 2">
    <name type="scientific">Ignelater luminosus</name>
    <name type="common">Cucubano</name>
    <name type="synonym">Pyrophorus luminosus</name>
    <dbReference type="NCBI Taxonomy" id="2038154"/>
    <lineage>
        <taxon>Eukaryota</taxon>
        <taxon>Metazoa</taxon>
        <taxon>Ecdysozoa</taxon>
        <taxon>Arthropoda</taxon>
        <taxon>Hexapoda</taxon>
        <taxon>Insecta</taxon>
        <taxon>Pterygota</taxon>
        <taxon>Neoptera</taxon>
        <taxon>Endopterygota</taxon>
        <taxon>Coleoptera</taxon>
        <taxon>Polyphaga</taxon>
        <taxon>Elateriformia</taxon>
        <taxon>Elateroidea</taxon>
        <taxon>Elateridae</taxon>
        <taxon>Agrypninae</taxon>
        <taxon>Pyrophorini</taxon>
        <taxon>Ignelater</taxon>
    </lineage>
</organism>
<sequence length="80" mass="9371">CMEELFSEETYQVEIDKQAESIPDITREEVRSATNRFKNNKSPGLDEIHAEILKSLEDEQIEIITRPFNRIYETGKLPED</sequence>
<dbReference type="OrthoDB" id="6765864at2759"/>
<dbReference type="EMBL" id="VTPC01050529">
    <property type="protein sequence ID" value="KAF2890531.1"/>
    <property type="molecule type" value="Genomic_DNA"/>
</dbReference>
<proteinExistence type="predicted"/>
<name>A0A8K0CSM7_IGNLU</name>
<dbReference type="Proteomes" id="UP000801492">
    <property type="component" value="Unassembled WGS sequence"/>
</dbReference>
<feature type="non-terminal residue" evidence="1">
    <location>
        <position position="1"/>
    </location>
</feature>
<gene>
    <name evidence="1" type="ORF">ILUMI_15642</name>
</gene>
<reference evidence="1" key="1">
    <citation type="submission" date="2019-08" db="EMBL/GenBank/DDBJ databases">
        <title>The genome of the North American firefly Photinus pyralis.</title>
        <authorList>
            <consortium name="Photinus pyralis genome working group"/>
            <person name="Fallon T.R."/>
            <person name="Sander Lower S.E."/>
            <person name="Weng J.-K."/>
        </authorList>
    </citation>
    <scope>NUCLEOTIDE SEQUENCE</scope>
    <source>
        <strain evidence="1">TRF0915ILg1</strain>
        <tissue evidence="1">Whole body</tissue>
    </source>
</reference>
<evidence type="ECO:0000313" key="1">
    <source>
        <dbReference type="EMBL" id="KAF2890531.1"/>
    </source>
</evidence>
<protein>
    <submittedName>
        <fullName evidence="1">Uncharacterized protein</fullName>
    </submittedName>
</protein>
<dbReference type="AlphaFoldDB" id="A0A8K0CSM7"/>
<comment type="caution">
    <text evidence="1">The sequence shown here is derived from an EMBL/GenBank/DDBJ whole genome shotgun (WGS) entry which is preliminary data.</text>
</comment>
<accession>A0A8K0CSM7</accession>